<feature type="compositionally biased region" description="Basic and acidic residues" evidence="2">
    <location>
        <begin position="707"/>
        <end position="731"/>
    </location>
</feature>
<feature type="compositionally biased region" description="Polar residues" evidence="2">
    <location>
        <begin position="1341"/>
        <end position="1353"/>
    </location>
</feature>
<evidence type="ECO:0000256" key="2">
    <source>
        <dbReference type="SAM" id="MobiDB-lite"/>
    </source>
</evidence>
<dbReference type="Pfam" id="PF14443">
    <property type="entry name" value="DBC1"/>
    <property type="match status" value="1"/>
</dbReference>
<evidence type="ECO:0000313" key="6">
    <source>
        <dbReference type="Proteomes" id="UP000626092"/>
    </source>
</evidence>
<feature type="region of interest" description="Disordered" evidence="2">
    <location>
        <begin position="1"/>
        <end position="64"/>
    </location>
</feature>
<dbReference type="PANTHER" id="PTHR14304">
    <property type="entry name" value="CELL DIVISION CYCLE AND APOPTOSIS REGULATOR PROTEIN"/>
    <property type="match status" value="1"/>
</dbReference>
<feature type="region of interest" description="Disordered" evidence="2">
    <location>
        <begin position="87"/>
        <end position="109"/>
    </location>
</feature>
<feature type="compositionally biased region" description="Basic and acidic residues" evidence="2">
    <location>
        <begin position="395"/>
        <end position="405"/>
    </location>
</feature>
<dbReference type="InterPro" id="IPR025954">
    <property type="entry name" value="DBC1/CARP1_inactive_NUDIX"/>
</dbReference>
<feature type="region of interest" description="Disordered" evidence="2">
    <location>
        <begin position="707"/>
        <end position="803"/>
    </location>
</feature>
<gene>
    <name evidence="5" type="ORF">RHSIM_Rhsim09G0077000</name>
</gene>
<feature type="transmembrane region" description="Helical" evidence="3">
    <location>
        <begin position="1137"/>
        <end position="1156"/>
    </location>
</feature>
<name>A0A834GHJ7_RHOSS</name>
<feature type="compositionally biased region" description="Basic and acidic residues" evidence="2">
    <location>
        <begin position="1328"/>
        <end position="1337"/>
    </location>
</feature>
<dbReference type="PANTHER" id="PTHR14304:SF11">
    <property type="entry name" value="SAP DOMAIN-CONTAINING PROTEIN"/>
    <property type="match status" value="1"/>
</dbReference>
<feature type="transmembrane region" description="Helical" evidence="3">
    <location>
        <begin position="670"/>
        <end position="700"/>
    </location>
</feature>
<dbReference type="Pfam" id="PF19256">
    <property type="entry name" value="LAIKA"/>
    <property type="match status" value="1"/>
</dbReference>
<feature type="compositionally biased region" description="Polar residues" evidence="2">
    <location>
        <begin position="928"/>
        <end position="937"/>
    </location>
</feature>
<feature type="region of interest" description="Disordered" evidence="2">
    <location>
        <begin position="1167"/>
        <end position="1293"/>
    </location>
</feature>
<keyword evidence="3" id="KW-1133">Transmembrane helix</keyword>
<dbReference type="InterPro" id="IPR045353">
    <property type="entry name" value="LAIKA"/>
</dbReference>
<feature type="compositionally biased region" description="Basic and acidic residues" evidence="2">
    <location>
        <begin position="991"/>
        <end position="1077"/>
    </location>
</feature>
<dbReference type="GO" id="GO:0005634">
    <property type="term" value="C:nucleus"/>
    <property type="evidence" value="ECO:0007669"/>
    <property type="project" value="TreeGrafter"/>
</dbReference>
<evidence type="ECO:0000313" key="5">
    <source>
        <dbReference type="EMBL" id="KAF7132222.1"/>
    </source>
</evidence>
<dbReference type="SMART" id="SM01122">
    <property type="entry name" value="DBC1"/>
    <property type="match status" value="1"/>
</dbReference>
<feature type="region of interest" description="Disordered" evidence="2">
    <location>
        <begin position="336"/>
        <end position="414"/>
    </location>
</feature>
<feature type="compositionally biased region" description="Basic and acidic residues" evidence="2">
    <location>
        <begin position="1173"/>
        <end position="1206"/>
    </location>
</feature>
<feature type="compositionally biased region" description="Basic and acidic residues" evidence="2">
    <location>
        <begin position="938"/>
        <end position="972"/>
    </location>
</feature>
<feature type="compositionally biased region" description="Basic and acidic residues" evidence="2">
    <location>
        <begin position="1213"/>
        <end position="1223"/>
    </location>
</feature>
<feature type="region of interest" description="Disordered" evidence="2">
    <location>
        <begin position="866"/>
        <end position="905"/>
    </location>
</feature>
<evidence type="ECO:0000259" key="4">
    <source>
        <dbReference type="SMART" id="SM01122"/>
    </source>
</evidence>
<proteinExistence type="predicted"/>
<keyword evidence="1" id="KW-0175">Coiled coil</keyword>
<dbReference type="InterPro" id="IPR025224">
    <property type="entry name" value="CCAR1/CCAR2"/>
</dbReference>
<evidence type="ECO:0000256" key="1">
    <source>
        <dbReference type="ARBA" id="ARBA00023054"/>
    </source>
</evidence>
<feature type="compositionally biased region" description="Acidic residues" evidence="2">
    <location>
        <begin position="1258"/>
        <end position="1282"/>
    </location>
</feature>
<comment type="caution">
    <text evidence="5">The sequence shown here is derived from an EMBL/GenBank/DDBJ whole genome shotgun (WGS) entry which is preliminary data.</text>
</comment>
<feature type="compositionally biased region" description="Basic and acidic residues" evidence="2">
    <location>
        <begin position="336"/>
        <end position="387"/>
    </location>
</feature>
<dbReference type="GO" id="GO:0006355">
    <property type="term" value="P:regulation of DNA-templated transcription"/>
    <property type="evidence" value="ECO:0007669"/>
    <property type="project" value="InterPro"/>
</dbReference>
<organism evidence="5 6">
    <name type="scientific">Rhododendron simsii</name>
    <name type="common">Sims's rhododendron</name>
    <dbReference type="NCBI Taxonomy" id="118357"/>
    <lineage>
        <taxon>Eukaryota</taxon>
        <taxon>Viridiplantae</taxon>
        <taxon>Streptophyta</taxon>
        <taxon>Embryophyta</taxon>
        <taxon>Tracheophyta</taxon>
        <taxon>Spermatophyta</taxon>
        <taxon>Magnoliopsida</taxon>
        <taxon>eudicotyledons</taxon>
        <taxon>Gunneridae</taxon>
        <taxon>Pentapetalae</taxon>
        <taxon>asterids</taxon>
        <taxon>Ericales</taxon>
        <taxon>Ericaceae</taxon>
        <taxon>Ericoideae</taxon>
        <taxon>Rhodoreae</taxon>
        <taxon>Rhododendron</taxon>
    </lineage>
</organism>
<feature type="region of interest" description="Disordered" evidence="2">
    <location>
        <begin position="926"/>
        <end position="1086"/>
    </location>
</feature>
<evidence type="ECO:0000256" key="3">
    <source>
        <dbReference type="SAM" id="Phobius"/>
    </source>
</evidence>
<dbReference type="EMBL" id="WJXA01000009">
    <property type="protein sequence ID" value="KAF7132222.1"/>
    <property type="molecule type" value="Genomic_DNA"/>
</dbReference>
<dbReference type="Proteomes" id="UP000626092">
    <property type="component" value="Unassembled WGS sequence"/>
</dbReference>
<keyword evidence="6" id="KW-1185">Reference proteome</keyword>
<feature type="compositionally biased region" description="Basic and acidic residues" evidence="2">
    <location>
        <begin position="1354"/>
        <end position="1368"/>
    </location>
</feature>
<keyword evidence="3" id="KW-0812">Transmembrane</keyword>
<feature type="domain" description="DBC1/CARP1 catalytically inactive NUDIX hydrolase" evidence="4">
    <location>
        <begin position="537"/>
        <end position="669"/>
    </location>
</feature>
<feature type="region of interest" description="Disordered" evidence="2">
    <location>
        <begin position="1328"/>
        <end position="1368"/>
    </location>
</feature>
<keyword evidence="3" id="KW-0472">Membrane</keyword>
<sequence>MYSSRGGNAYGQQQPYASQSSYSQGLGAAYSGSAVGGPDGGSRHSSMLGGAQESDVTGYRGHSSSGTHYVGQYSSVYGSAALSSGQQVSGMSAKGSGTSALEGRSGYGSAIPDSAKITTGDYSLSSGHGYGHKSDQLYSDKISGYPSVDRHQYGERQSAYAGRDLQNAPAGRFGDSIGFDNQHKADIYDRMDQGLLLRQEQMLKAQSLQSTSLDGGSRQADYLAARGASIRHSAHDLMSYGGRIDADPRSLSMLSGSSYTGQHASSILGAAPCRNVDDLMYAQSSLNPGYGVSLPPGRDYASGKGLLDASLDMDYLRGGHPRIDKDDGVGYTRELERREERRKEHLQRRDKERDRERERGPEVRRERGAENRREQTPPRISKDRAERLGTSLTKDLPRKDSPHHEALHRRRSPVKEKRREYDCKVFPSSLVVFERDYLSLDKRYPRLFISPECSKVVVNWPRDNLRLSIHTPVSFEHDFVQEDAGAEQKERPAMTSTETVKSECATTVWNAKMILMSGLSQNSLEELSSERSYDDRVPHFCNMLRFAVLKKDQYLMAIGGPWDTFDGGDPSVDDSSLVQTVLRYAKDVTQLDLKNCRHWNSCKLIVLEPLQIHYDRVGKDGLFSHKEVTVLYVPDLSDCLPSIETWREQWLAHKKAVAERRRLLEVKKEVGLIMLTVVLLQFGNGVGLFFTNVSCAWFMYKSMEKKEAPKDKEGDSSKEVKGDDKSKKKIESAPAGQEADVTKKQNDENELKGNATDKDGGEKQVSDKKGGVAAGNKGSSVEKKEVGESTGVPTSGSGKIGRKKIIKKIVKQKVAGKKECLDEKNMGENISISETAGQQDAPFANAAAVKTFIRKRVVKKVPVAKAVQKDNEGIHPEVKTDKGTECSEDKAKGKSDSSSPAVVQDATVKTIGKKKVIKKVLKRKLTVAQANESVPNNNKDDKEGTTIVKAGKELKALGKKTVDAEASSEKKISAKSVTPAKQDDLGNSNKAESKVDKEEKKAEKKVEEKSGSASEIIKEADKQKISSKDGHTDKRGKSKEREKSKDEEKKDKEVKDDSRRKSSKDVKEKKQLEEPPRHPGLFLQTKGSKESKLRSISLSLDSLLDYTEKDFEESTFELSLFAESLYEMLQYQMGCRLLAFLQAFFIFFNLCTFPVVKKLRIKFVTKRNQRKRQREETSKGSDKKSSPKRLKTDKATVEVKSAKTETQDAANCEDGKSSVKDEVTSVDGIENVKPEYADGAQNVKQEDANGVENAKPEDEMDDDDEDPEEEDPEEPEENEEMLDAVPQSDLPNKARPASSFFIFRRSIFIYACENIVVGKTETEMKAEKVVGDAKSEDQETPVATSESKPTSGSESKENVEKMETKKSEKPVAVDKELLQACFQVEDMRLIIHNLGKFLSYRDVKELVQSALLESNTGRDDHILYNKLVRMADI</sequence>
<feature type="compositionally biased region" description="Basic and acidic residues" evidence="2">
    <location>
        <begin position="740"/>
        <end position="770"/>
    </location>
</feature>
<accession>A0A834GHJ7</accession>
<dbReference type="OrthoDB" id="21006at2759"/>
<dbReference type="FunFam" id="1.10.238.10:FF:000157">
    <property type="entry name" value="ATP/GTP-binding protein family"/>
    <property type="match status" value="1"/>
</dbReference>
<protein>
    <recommendedName>
        <fullName evidence="4">DBC1/CARP1 catalytically inactive NUDIX hydrolase domain-containing protein</fullName>
    </recommendedName>
</protein>
<feature type="compositionally biased region" description="Polar residues" evidence="2">
    <location>
        <begin position="87"/>
        <end position="99"/>
    </location>
</feature>
<feature type="compositionally biased region" description="Low complexity" evidence="2">
    <location>
        <begin position="10"/>
        <end position="25"/>
    </location>
</feature>
<feature type="compositionally biased region" description="Basic and acidic residues" evidence="2">
    <location>
        <begin position="867"/>
        <end position="895"/>
    </location>
</feature>
<reference evidence="5" key="1">
    <citation type="submission" date="2019-11" db="EMBL/GenBank/DDBJ databases">
        <authorList>
            <person name="Liu Y."/>
            <person name="Hou J."/>
            <person name="Li T.-Q."/>
            <person name="Guan C.-H."/>
            <person name="Wu X."/>
            <person name="Wu H.-Z."/>
            <person name="Ling F."/>
            <person name="Zhang R."/>
            <person name="Shi X.-G."/>
            <person name="Ren J.-P."/>
            <person name="Chen E.-F."/>
            <person name="Sun J.-M."/>
        </authorList>
    </citation>
    <scope>NUCLEOTIDE SEQUENCE</scope>
    <source>
        <strain evidence="5">Adult_tree_wgs_1</strain>
        <tissue evidence="5">Leaves</tissue>
    </source>
</reference>